<dbReference type="PANTHER" id="PTHR36115">
    <property type="entry name" value="PROLINE-RICH ANTIGEN HOMOLOG-RELATED"/>
    <property type="match status" value="1"/>
</dbReference>
<dbReference type="InterPro" id="IPR010432">
    <property type="entry name" value="RDD"/>
</dbReference>
<evidence type="ECO:0000256" key="3">
    <source>
        <dbReference type="ARBA" id="ARBA00022692"/>
    </source>
</evidence>
<evidence type="ECO:0000256" key="1">
    <source>
        <dbReference type="ARBA" id="ARBA00004651"/>
    </source>
</evidence>
<keyword evidence="3 6" id="KW-0812">Transmembrane</keyword>
<feature type="transmembrane region" description="Helical" evidence="6">
    <location>
        <begin position="97"/>
        <end position="117"/>
    </location>
</feature>
<feature type="transmembrane region" description="Helical" evidence="6">
    <location>
        <begin position="12"/>
        <end position="34"/>
    </location>
</feature>
<dbReference type="OrthoDB" id="5298807at2"/>
<reference evidence="8 9" key="1">
    <citation type="submission" date="2016-09" db="EMBL/GenBank/DDBJ databases">
        <title>Chromobacterium muskegensis sp. nov., an insecticidal bacterium isolated from Sphagnum bogs.</title>
        <authorList>
            <person name="Sparks M.E."/>
            <person name="Blackburn M.B."/>
            <person name="Gundersen-Rindal D.E."/>
            <person name="Mitchell A."/>
            <person name="Farrar R."/>
            <person name="Kuhar D."/>
        </authorList>
    </citation>
    <scope>NUCLEOTIDE SEQUENCE [LARGE SCALE GENOMIC DNA]</scope>
    <source>
        <strain evidence="8 9">37-2</strain>
    </source>
</reference>
<keyword evidence="2" id="KW-1003">Cell membrane</keyword>
<dbReference type="STRING" id="1903179.BI347_02315"/>
<feature type="transmembrane region" description="Helical" evidence="6">
    <location>
        <begin position="46"/>
        <end position="68"/>
    </location>
</feature>
<dbReference type="AlphaFoldDB" id="A0A1S1WYS8"/>
<feature type="transmembrane region" description="Helical" evidence="6">
    <location>
        <begin position="129"/>
        <end position="146"/>
    </location>
</feature>
<sequence>MNPSTVPSLSRCLASLFYESLLLVAIMLVVSAALTPLQLVLGRDSVLLHTLIQLAVAAALFAYFGYCWTRSGQTVAMKTWYIRLVSADGQLLRWQQALARFLIAAMLFIGLPVVSYLGWQRSYGDHPAVKWLALIWWLLPFLARYYDKDKRHLHDRLAGTRLVLLPKPTRGGKA</sequence>
<protein>
    <recommendedName>
        <fullName evidence="7">RDD domain-containing protein</fullName>
    </recommendedName>
</protein>
<evidence type="ECO:0000256" key="6">
    <source>
        <dbReference type="SAM" id="Phobius"/>
    </source>
</evidence>
<comment type="caution">
    <text evidence="8">The sequence shown here is derived from an EMBL/GenBank/DDBJ whole genome shotgun (WGS) entry which is preliminary data.</text>
</comment>
<organism evidence="8 9">
    <name type="scientific">Chromobacterium sphagni</name>
    <dbReference type="NCBI Taxonomy" id="1903179"/>
    <lineage>
        <taxon>Bacteria</taxon>
        <taxon>Pseudomonadati</taxon>
        <taxon>Pseudomonadota</taxon>
        <taxon>Betaproteobacteria</taxon>
        <taxon>Neisseriales</taxon>
        <taxon>Chromobacteriaceae</taxon>
        <taxon>Chromobacterium</taxon>
    </lineage>
</organism>
<keyword evidence="5 6" id="KW-0472">Membrane</keyword>
<accession>A0A1S1WYS8</accession>
<evidence type="ECO:0000313" key="9">
    <source>
        <dbReference type="Proteomes" id="UP000180088"/>
    </source>
</evidence>
<dbReference type="Pfam" id="PF06271">
    <property type="entry name" value="RDD"/>
    <property type="match status" value="1"/>
</dbReference>
<evidence type="ECO:0000259" key="7">
    <source>
        <dbReference type="Pfam" id="PF06271"/>
    </source>
</evidence>
<evidence type="ECO:0000256" key="2">
    <source>
        <dbReference type="ARBA" id="ARBA00022475"/>
    </source>
</evidence>
<dbReference type="GO" id="GO:0005886">
    <property type="term" value="C:plasma membrane"/>
    <property type="evidence" value="ECO:0007669"/>
    <property type="project" value="UniProtKB-SubCell"/>
</dbReference>
<name>A0A1S1WYS8_9NEIS</name>
<gene>
    <name evidence="8" type="ORF">BI347_02315</name>
</gene>
<dbReference type="InterPro" id="IPR051791">
    <property type="entry name" value="Pra-immunoreactive"/>
</dbReference>
<keyword evidence="4 6" id="KW-1133">Transmembrane helix</keyword>
<dbReference type="EMBL" id="MKCS01000001">
    <property type="protein sequence ID" value="OHX12461.1"/>
    <property type="molecule type" value="Genomic_DNA"/>
</dbReference>
<comment type="subcellular location">
    <subcellularLocation>
        <location evidence="1">Cell membrane</location>
        <topology evidence="1">Multi-pass membrane protein</topology>
    </subcellularLocation>
</comment>
<dbReference type="PANTHER" id="PTHR36115:SF10">
    <property type="entry name" value="RDD DOMAIN-CONTAINING PROTEIN"/>
    <property type="match status" value="1"/>
</dbReference>
<evidence type="ECO:0000313" key="8">
    <source>
        <dbReference type="EMBL" id="OHX12461.1"/>
    </source>
</evidence>
<dbReference type="Proteomes" id="UP000180088">
    <property type="component" value="Unassembled WGS sequence"/>
</dbReference>
<feature type="domain" description="RDD" evidence="7">
    <location>
        <begin position="10"/>
        <end position="159"/>
    </location>
</feature>
<proteinExistence type="predicted"/>
<dbReference type="RefSeq" id="WP_071115211.1">
    <property type="nucleotide sequence ID" value="NZ_MKCS01000001.1"/>
</dbReference>
<evidence type="ECO:0000256" key="4">
    <source>
        <dbReference type="ARBA" id="ARBA00022989"/>
    </source>
</evidence>
<evidence type="ECO:0000256" key="5">
    <source>
        <dbReference type="ARBA" id="ARBA00023136"/>
    </source>
</evidence>